<accession>A0ABW4A5Z2</accession>
<keyword evidence="1" id="KW-0732">Signal</keyword>
<dbReference type="EMBL" id="JBHTMK010000012">
    <property type="protein sequence ID" value="MFD1365623.1"/>
    <property type="molecule type" value="Genomic_DNA"/>
</dbReference>
<name>A0ABW4A5Z2_9ACTN</name>
<dbReference type="Proteomes" id="UP001597183">
    <property type="component" value="Unassembled WGS sequence"/>
</dbReference>
<sequence length="373" mass="39703">MRKAFSLVFTVLAGLLLAGCPGDSAEPLEYRVGVARIGEDYHLFAPVCPGDKLSAVEVGGSEHDMSRSGVAYSWWSASRPADPAASPFEFVVLGDDGPFQHVAMRAGGNPLRPTLPADFRVSAGYTDGYGARYQKTISLELPAVPAYPAGTDPRRVRYLTRPLDDMGDLAGPEEIRSHSACATAAETPLRQTADSMRSEAPGRVDRAMLDRETVGWLMPFTIEAATSEDVAAHLCGNGPGFGALVAAFGQERIWREPDFDVDTGVEVRYFTGAYGRITAGEAIGQVDGRFGCARYDDGGVAYAGPHRVGLSALDGVDRQLLYCEESEHSAGRCTLLLARGDILSRLVVQAATAEQAETSARALADDAAAALNR</sequence>
<evidence type="ECO:0000313" key="3">
    <source>
        <dbReference type="Proteomes" id="UP001597183"/>
    </source>
</evidence>
<feature type="chain" id="PRO_5045261306" description="Lipoprotein" evidence="1">
    <location>
        <begin position="26"/>
        <end position="373"/>
    </location>
</feature>
<evidence type="ECO:0000256" key="1">
    <source>
        <dbReference type="SAM" id="SignalP"/>
    </source>
</evidence>
<organism evidence="2 3">
    <name type="scientific">Actinoplanes sichuanensis</name>
    <dbReference type="NCBI Taxonomy" id="512349"/>
    <lineage>
        <taxon>Bacteria</taxon>
        <taxon>Bacillati</taxon>
        <taxon>Actinomycetota</taxon>
        <taxon>Actinomycetes</taxon>
        <taxon>Micromonosporales</taxon>
        <taxon>Micromonosporaceae</taxon>
        <taxon>Actinoplanes</taxon>
    </lineage>
</organism>
<gene>
    <name evidence="2" type="ORF">ACFQ5G_09750</name>
</gene>
<feature type="signal peptide" evidence="1">
    <location>
        <begin position="1"/>
        <end position="25"/>
    </location>
</feature>
<comment type="caution">
    <text evidence="2">The sequence shown here is derived from an EMBL/GenBank/DDBJ whole genome shotgun (WGS) entry which is preliminary data.</text>
</comment>
<evidence type="ECO:0008006" key="4">
    <source>
        <dbReference type="Google" id="ProtNLM"/>
    </source>
</evidence>
<dbReference type="RefSeq" id="WP_317792844.1">
    <property type="nucleotide sequence ID" value="NZ_AP028461.1"/>
</dbReference>
<protein>
    <recommendedName>
        <fullName evidence="4">Lipoprotein</fullName>
    </recommendedName>
</protein>
<dbReference type="PROSITE" id="PS51257">
    <property type="entry name" value="PROKAR_LIPOPROTEIN"/>
    <property type="match status" value="1"/>
</dbReference>
<proteinExistence type="predicted"/>
<evidence type="ECO:0000313" key="2">
    <source>
        <dbReference type="EMBL" id="MFD1365623.1"/>
    </source>
</evidence>
<reference evidence="3" key="1">
    <citation type="journal article" date="2019" name="Int. J. Syst. Evol. Microbiol.">
        <title>The Global Catalogue of Microorganisms (GCM) 10K type strain sequencing project: providing services to taxonomists for standard genome sequencing and annotation.</title>
        <authorList>
            <consortium name="The Broad Institute Genomics Platform"/>
            <consortium name="The Broad Institute Genome Sequencing Center for Infectious Disease"/>
            <person name="Wu L."/>
            <person name="Ma J."/>
        </authorList>
    </citation>
    <scope>NUCLEOTIDE SEQUENCE [LARGE SCALE GENOMIC DNA]</scope>
    <source>
        <strain evidence="3">CCM 7526</strain>
    </source>
</reference>
<keyword evidence="3" id="KW-1185">Reference proteome</keyword>